<gene>
    <name evidence="2" type="ORF">R3P38DRAFT_3148172</name>
</gene>
<evidence type="ECO:0000256" key="1">
    <source>
        <dbReference type="SAM" id="MobiDB-lite"/>
    </source>
</evidence>
<feature type="region of interest" description="Disordered" evidence="1">
    <location>
        <begin position="213"/>
        <end position="300"/>
    </location>
</feature>
<name>A0AAV9Z249_9AGAR</name>
<sequence>MKIPTSYVQSSLVPPLLSKVAFPCLNCVLNYAECRPVGGRSSVCVRCAHYKHKCSFNWSPATFKRFVECMRPFIAVAPHTIAAALQRLVQAYEDAQFTAFAHARAINNLRLQAQDTALTISGAERSLAVEQFDDFFEDKEGSDLAREFVAHVMSKKSFYELEQDFVAHEATSSAIPVTDESGAVTEHVYHPKFSNRLIPDLELKGVLETMDPKVRPTSSFDDLTSAGPSSKPVASSSKTTSPAKPTAAPATPAVAFGPAPLLETPAPSSSKARPPTSSAQRKGKGAEKTPVDKGKKVDRG</sequence>
<organism evidence="2 3">
    <name type="scientific">Favolaschia claudopus</name>
    <dbReference type="NCBI Taxonomy" id="2862362"/>
    <lineage>
        <taxon>Eukaryota</taxon>
        <taxon>Fungi</taxon>
        <taxon>Dikarya</taxon>
        <taxon>Basidiomycota</taxon>
        <taxon>Agaricomycotina</taxon>
        <taxon>Agaricomycetes</taxon>
        <taxon>Agaricomycetidae</taxon>
        <taxon>Agaricales</taxon>
        <taxon>Marasmiineae</taxon>
        <taxon>Mycenaceae</taxon>
        <taxon>Favolaschia</taxon>
    </lineage>
</organism>
<evidence type="ECO:0000313" key="2">
    <source>
        <dbReference type="EMBL" id="KAK6969052.1"/>
    </source>
</evidence>
<dbReference type="Proteomes" id="UP001362999">
    <property type="component" value="Unassembled WGS sequence"/>
</dbReference>
<proteinExistence type="predicted"/>
<accession>A0AAV9Z249</accession>
<feature type="compositionally biased region" description="Basic and acidic residues" evidence="1">
    <location>
        <begin position="284"/>
        <end position="300"/>
    </location>
</feature>
<dbReference type="AlphaFoldDB" id="A0AAV9Z249"/>
<feature type="compositionally biased region" description="Low complexity" evidence="1">
    <location>
        <begin position="225"/>
        <end position="260"/>
    </location>
</feature>
<dbReference type="EMBL" id="JAWWNJ010000235">
    <property type="protein sequence ID" value="KAK6969052.1"/>
    <property type="molecule type" value="Genomic_DNA"/>
</dbReference>
<evidence type="ECO:0000313" key="3">
    <source>
        <dbReference type="Proteomes" id="UP001362999"/>
    </source>
</evidence>
<reference evidence="2 3" key="1">
    <citation type="journal article" date="2024" name="J Genomics">
        <title>Draft genome sequencing and assembly of Favolaschia claudopus CIRM-BRFM 2984 isolated from oak limbs.</title>
        <authorList>
            <person name="Navarro D."/>
            <person name="Drula E."/>
            <person name="Chaduli D."/>
            <person name="Cazenave R."/>
            <person name="Ahrendt S."/>
            <person name="Wang J."/>
            <person name="Lipzen A."/>
            <person name="Daum C."/>
            <person name="Barry K."/>
            <person name="Grigoriev I.V."/>
            <person name="Favel A."/>
            <person name="Rosso M.N."/>
            <person name="Martin F."/>
        </authorList>
    </citation>
    <scope>NUCLEOTIDE SEQUENCE [LARGE SCALE GENOMIC DNA]</scope>
    <source>
        <strain evidence="2 3">CIRM-BRFM 2984</strain>
    </source>
</reference>
<comment type="caution">
    <text evidence="2">The sequence shown here is derived from an EMBL/GenBank/DDBJ whole genome shotgun (WGS) entry which is preliminary data.</text>
</comment>
<keyword evidence="3" id="KW-1185">Reference proteome</keyword>
<feature type="compositionally biased region" description="Polar residues" evidence="1">
    <location>
        <begin position="266"/>
        <end position="280"/>
    </location>
</feature>
<protein>
    <submittedName>
        <fullName evidence="2">Uncharacterized protein</fullName>
    </submittedName>
</protein>